<evidence type="ECO:0008006" key="8">
    <source>
        <dbReference type="Google" id="ProtNLM"/>
    </source>
</evidence>
<evidence type="ECO:0000256" key="1">
    <source>
        <dbReference type="ARBA" id="ARBA00022737"/>
    </source>
</evidence>
<sequence>MRRRLLLTAATSVVLIGGCASARPEPAAAADPAIASPYGRFLAGEAALNEGRSAEAARFFDQARSAGEGEALVAEKAFTAALLAGDIDRAAALAPTGDSASESAKRLGKLTVAVKALADGRGLDAYNMLSGDGIAFPHRSAAALLAPWAAAQAGDLDGSLVRPQVRGDRVVEYFGQLGQAQLYERARRYDEAETDYKAVLSGAARSETAVIAYGEFLERRGRRADAVALYDSILGQDPTSVALKAARERAAAGRPAPAQPTLREGAAQALLAPAAVMTTAKQSQFALAYLRLALKLDPARDEAWMMVGDLMSSAGDQAAARQAYSKPRPGSVQYPSAQAKLAWTYQNAGDKQTALKLARTAAASGSVEGRLTLADLLRADEQYAESAEVLSGLIKEAKTPDWRLLYARGVAYERIGRWPEGEKDLKAALQAAPEEPELLNYLGYSWIDRGEHLKEAMDMVEKAVAANPRSGAMVDSLGWAYYRLGDYKKAVDKLEEAVELEAGDPEINNHLGDAYWKVGRKDEALFQWKRVLTLQPDSKIKGDAEAKIASAAGPDGPARKIAGE</sequence>
<dbReference type="Proteomes" id="UP000249254">
    <property type="component" value="Unassembled WGS sequence"/>
</dbReference>
<organism evidence="6 7">
    <name type="scientific">Phenylobacterium soli</name>
    <dbReference type="NCBI Taxonomy" id="2170551"/>
    <lineage>
        <taxon>Bacteria</taxon>
        <taxon>Pseudomonadati</taxon>
        <taxon>Pseudomonadota</taxon>
        <taxon>Alphaproteobacteria</taxon>
        <taxon>Caulobacterales</taxon>
        <taxon>Caulobacteraceae</taxon>
        <taxon>Phenylobacterium</taxon>
    </lineage>
</organism>
<feature type="chain" id="PRO_5016270813" description="Tetratricopeptide repeat protein" evidence="5">
    <location>
        <begin position="23"/>
        <end position="564"/>
    </location>
</feature>
<dbReference type="Gene3D" id="1.25.40.10">
    <property type="entry name" value="Tetratricopeptide repeat domain"/>
    <property type="match status" value="3"/>
</dbReference>
<dbReference type="SMART" id="SM00028">
    <property type="entry name" value="TPR"/>
    <property type="match status" value="7"/>
</dbReference>
<dbReference type="PROSITE" id="PS51257">
    <property type="entry name" value="PROKAR_LIPOPROTEIN"/>
    <property type="match status" value="1"/>
</dbReference>
<gene>
    <name evidence="6" type="ORF">DJ017_14555</name>
</gene>
<dbReference type="Pfam" id="PF13432">
    <property type="entry name" value="TPR_16"/>
    <property type="match status" value="2"/>
</dbReference>
<dbReference type="AlphaFoldDB" id="A0A328AL57"/>
<reference evidence="7" key="1">
    <citation type="submission" date="2018-05" db="EMBL/GenBank/DDBJ databases">
        <authorList>
            <person name="Li X."/>
        </authorList>
    </citation>
    <scope>NUCLEOTIDE SEQUENCE [LARGE SCALE GENOMIC DNA]</scope>
    <source>
        <strain evidence="7">LX32</strain>
    </source>
</reference>
<dbReference type="PROSITE" id="PS50005">
    <property type="entry name" value="TPR"/>
    <property type="match status" value="2"/>
</dbReference>
<proteinExistence type="predicted"/>
<keyword evidence="7" id="KW-1185">Reference proteome</keyword>
<dbReference type="SUPFAM" id="SSF48452">
    <property type="entry name" value="TPR-like"/>
    <property type="match status" value="2"/>
</dbReference>
<feature type="repeat" description="TPR" evidence="3">
    <location>
        <begin position="471"/>
        <end position="504"/>
    </location>
</feature>
<name>A0A328AL57_9CAUL</name>
<dbReference type="OrthoDB" id="9766710at2"/>
<dbReference type="EMBL" id="QFYQ01000001">
    <property type="protein sequence ID" value="RAK55642.1"/>
    <property type="molecule type" value="Genomic_DNA"/>
</dbReference>
<dbReference type="InterPro" id="IPR051012">
    <property type="entry name" value="CellSynth/LPSAsmb/PSIAsmb"/>
</dbReference>
<evidence type="ECO:0000256" key="2">
    <source>
        <dbReference type="ARBA" id="ARBA00022803"/>
    </source>
</evidence>
<dbReference type="Pfam" id="PF13414">
    <property type="entry name" value="TPR_11"/>
    <property type="match status" value="1"/>
</dbReference>
<evidence type="ECO:0000256" key="3">
    <source>
        <dbReference type="PROSITE-ProRule" id="PRU00339"/>
    </source>
</evidence>
<dbReference type="PANTHER" id="PTHR45586">
    <property type="entry name" value="TPR REPEAT-CONTAINING PROTEIN PA4667"/>
    <property type="match status" value="1"/>
</dbReference>
<feature type="repeat" description="TPR" evidence="3">
    <location>
        <begin position="505"/>
        <end position="538"/>
    </location>
</feature>
<dbReference type="PANTHER" id="PTHR45586:SF14">
    <property type="entry name" value="TETRATRICOPEPTIDE TPR_2 REPEAT PROTEIN"/>
    <property type="match status" value="1"/>
</dbReference>
<protein>
    <recommendedName>
        <fullName evidence="8">Tetratricopeptide repeat protein</fullName>
    </recommendedName>
</protein>
<keyword evidence="5" id="KW-0732">Signal</keyword>
<feature type="region of interest" description="Disordered" evidence="4">
    <location>
        <begin position="543"/>
        <end position="564"/>
    </location>
</feature>
<dbReference type="InterPro" id="IPR011990">
    <property type="entry name" value="TPR-like_helical_dom_sf"/>
</dbReference>
<feature type="signal peptide" evidence="5">
    <location>
        <begin position="1"/>
        <end position="22"/>
    </location>
</feature>
<comment type="caution">
    <text evidence="6">The sequence shown here is derived from an EMBL/GenBank/DDBJ whole genome shotgun (WGS) entry which is preliminary data.</text>
</comment>
<keyword evidence="2 3" id="KW-0802">TPR repeat</keyword>
<accession>A0A328AL57</accession>
<evidence type="ECO:0000313" key="7">
    <source>
        <dbReference type="Proteomes" id="UP000249254"/>
    </source>
</evidence>
<dbReference type="InterPro" id="IPR019734">
    <property type="entry name" value="TPR_rpt"/>
</dbReference>
<evidence type="ECO:0000313" key="6">
    <source>
        <dbReference type="EMBL" id="RAK55642.1"/>
    </source>
</evidence>
<dbReference type="RefSeq" id="WP_111529390.1">
    <property type="nucleotide sequence ID" value="NZ_JBHRSG010000003.1"/>
</dbReference>
<evidence type="ECO:0000256" key="5">
    <source>
        <dbReference type="SAM" id="SignalP"/>
    </source>
</evidence>
<keyword evidence="1" id="KW-0677">Repeat</keyword>
<evidence type="ECO:0000256" key="4">
    <source>
        <dbReference type="SAM" id="MobiDB-lite"/>
    </source>
</evidence>